<dbReference type="RefSeq" id="WP_222979372.1">
    <property type="nucleotide sequence ID" value="NZ_JAINVZ010000012.1"/>
</dbReference>
<accession>A0ABS7QUB8</accession>
<gene>
    <name evidence="3" type="ORF">K7472_18225</name>
</gene>
<proteinExistence type="predicted"/>
<keyword evidence="4" id="KW-1185">Reference proteome</keyword>
<dbReference type="Proteomes" id="UP001198565">
    <property type="component" value="Unassembled WGS sequence"/>
</dbReference>
<evidence type="ECO:0000313" key="3">
    <source>
        <dbReference type="EMBL" id="MBY8886790.1"/>
    </source>
</evidence>
<evidence type="ECO:0000313" key="4">
    <source>
        <dbReference type="Proteomes" id="UP001198565"/>
    </source>
</evidence>
<dbReference type="EMBL" id="JAINVZ010000012">
    <property type="protein sequence ID" value="MBY8886790.1"/>
    <property type="molecule type" value="Genomic_DNA"/>
</dbReference>
<evidence type="ECO:0000256" key="1">
    <source>
        <dbReference type="SAM" id="MobiDB-lite"/>
    </source>
</evidence>
<reference evidence="3 4" key="1">
    <citation type="submission" date="2021-08" db="EMBL/GenBank/DDBJ databases">
        <title>Streptomyces sp. PTM05 isolated from lichen.</title>
        <authorList>
            <person name="Somphong A."/>
            <person name="Phongsopitanun W."/>
            <person name="Tanasupawat S."/>
        </authorList>
    </citation>
    <scope>NUCLEOTIDE SEQUENCE [LARGE SCALE GENOMIC DNA]</scope>
    <source>
        <strain evidence="3 4">Ptm05</strain>
    </source>
</reference>
<feature type="region of interest" description="Disordered" evidence="1">
    <location>
        <begin position="53"/>
        <end position="78"/>
    </location>
</feature>
<dbReference type="InterPro" id="IPR015330">
    <property type="entry name" value="DNA_primase/pol_bifunc_N"/>
</dbReference>
<evidence type="ECO:0000259" key="2">
    <source>
        <dbReference type="SMART" id="SM00943"/>
    </source>
</evidence>
<feature type="domain" description="DNA primase/polymerase bifunctional N-terminal" evidence="2">
    <location>
        <begin position="27"/>
        <end position="231"/>
    </location>
</feature>
<protein>
    <submittedName>
        <fullName evidence="3">Bifunctional DNA primase/polymerase</fullName>
    </submittedName>
</protein>
<dbReference type="SMART" id="SM00943">
    <property type="entry name" value="Prim-Pol"/>
    <property type="match status" value="1"/>
</dbReference>
<comment type="caution">
    <text evidence="3">The sequence shown here is derived from an EMBL/GenBank/DDBJ whole genome shotgun (WGS) entry which is preliminary data.</text>
</comment>
<organism evidence="3 4">
    <name type="scientific">Streptantibioticus parmotrematis</name>
    <dbReference type="NCBI Taxonomy" id="2873249"/>
    <lineage>
        <taxon>Bacteria</taxon>
        <taxon>Bacillati</taxon>
        <taxon>Actinomycetota</taxon>
        <taxon>Actinomycetes</taxon>
        <taxon>Kitasatosporales</taxon>
        <taxon>Streptomycetaceae</taxon>
        <taxon>Streptantibioticus</taxon>
    </lineage>
</organism>
<name>A0ABS7QUB8_9ACTN</name>
<dbReference type="Pfam" id="PF09250">
    <property type="entry name" value="Prim-Pol"/>
    <property type="match status" value="1"/>
</dbReference>
<sequence>MREILGRRRRWFMGSRRQKGSQPLDTALLCATRWQWPVLPGVGLDRRAEALGARGAERERTAAYPPEEDATPDAPGDGPPAHVCACPHPDCAVPGAHPHDPGLLAATTDARMVEWWWTRRPDAPVLLATGGTVSAVSLPATAGVRALRALERMGVRLGPVVATPTRCALLVAPYELAELGELLDRHEWVPSSLRYHGRGGYLVLPPSRIASGGVGWERAPQPGPGGSAPWLPRIEVVVDSLVAAGTREPDENRLAY</sequence>